<reference evidence="2 3" key="1">
    <citation type="submission" date="2024-09" db="EMBL/GenBank/DDBJ databases">
        <title>Chromosome-scale assembly of Riccia fluitans.</title>
        <authorList>
            <person name="Paukszto L."/>
            <person name="Sawicki J."/>
            <person name="Karawczyk K."/>
            <person name="Piernik-Szablinska J."/>
            <person name="Szczecinska M."/>
            <person name="Mazdziarz M."/>
        </authorList>
    </citation>
    <scope>NUCLEOTIDE SEQUENCE [LARGE SCALE GENOMIC DNA]</scope>
    <source>
        <strain evidence="2">Rf_01</strain>
        <tissue evidence="2">Aerial parts of the thallus</tissue>
    </source>
</reference>
<comment type="caution">
    <text evidence="2">The sequence shown here is derived from an EMBL/GenBank/DDBJ whole genome shotgun (WGS) entry which is preliminary data.</text>
</comment>
<organism evidence="2 3">
    <name type="scientific">Riccia fluitans</name>
    <dbReference type="NCBI Taxonomy" id="41844"/>
    <lineage>
        <taxon>Eukaryota</taxon>
        <taxon>Viridiplantae</taxon>
        <taxon>Streptophyta</taxon>
        <taxon>Embryophyta</taxon>
        <taxon>Marchantiophyta</taxon>
        <taxon>Marchantiopsida</taxon>
        <taxon>Marchantiidae</taxon>
        <taxon>Marchantiales</taxon>
        <taxon>Ricciaceae</taxon>
        <taxon>Riccia</taxon>
    </lineage>
</organism>
<protein>
    <submittedName>
        <fullName evidence="2">Uncharacterized protein</fullName>
    </submittedName>
</protein>
<dbReference type="EMBL" id="JBHFFA010000003">
    <property type="protein sequence ID" value="KAL2633066.1"/>
    <property type="molecule type" value="Genomic_DNA"/>
</dbReference>
<sequence>MRRSSTPLAEGPWSASAKGSNGESAVDLDKFQIRPGKFQNRSACVLHTPPRNPKDHEQVCESEGNLRQSGPPTGWTVNCAPK</sequence>
<dbReference type="AlphaFoldDB" id="A0ABD1YR49"/>
<proteinExistence type="predicted"/>
<gene>
    <name evidence="2" type="ORF">R1flu_004545</name>
</gene>
<feature type="region of interest" description="Disordered" evidence="1">
    <location>
        <begin position="42"/>
        <end position="82"/>
    </location>
</feature>
<dbReference type="Proteomes" id="UP001605036">
    <property type="component" value="Unassembled WGS sequence"/>
</dbReference>
<evidence type="ECO:0000313" key="3">
    <source>
        <dbReference type="Proteomes" id="UP001605036"/>
    </source>
</evidence>
<evidence type="ECO:0000313" key="2">
    <source>
        <dbReference type="EMBL" id="KAL2633066.1"/>
    </source>
</evidence>
<feature type="region of interest" description="Disordered" evidence="1">
    <location>
        <begin position="1"/>
        <end position="30"/>
    </location>
</feature>
<evidence type="ECO:0000256" key="1">
    <source>
        <dbReference type="SAM" id="MobiDB-lite"/>
    </source>
</evidence>
<keyword evidence="3" id="KW-1185">Reference proteome</keyword>
<name>A0ABD1YR49_9MARC</name>
<accession>A0ABD1YR49</accession>